<proteinExistence type="predicted"/>
<evidence type="ECO:0000313" key="2">
    <source>
        <dbReference type="Proteomes" id="UP000183567"/>
    </source>
</evidence>
<dbReference type="OrthoDB" id="2681843at2759"/>
<dbReference type="AlphaFoldDB" id="A0A1J8Q8T4"/>
<protein>
    <submittedName>
        <fullName evidence="1">Uncharacterized protein</fullName>
    </submittedName>
</protein>
<comment type="caution">
    <text evidence="1">The sequence shown here is derived from an EMBL/GenBank/DDBJ whole genome shotgun (WGS) entry which is preliminary data.</text>
</comment>
<organism evidence="1 2">
    <name type="scientific">Rhizopogon vesiculosus</name>
    <dbReference type="NCBI Taxonomy" id="180088"/>
    <lineage>
        <taxon>Eukaryota</taxon>
        <taxon>Fungi</taxon>
        <taxon>Dikarya</taxon>
        <taxon>Basidiomycota</taxon>
        <taxon>Agaricomycotina</taxon>
        <taxon>Agaricomycetes</taxon>
        <taxon>Agaricomycetidae</taxon>
        <taxon>Boletales</taxon>
        <taxon>Suillineae</taxon>
        <taxon>Rhizopogonaceae</taxon>
        <taxon>Rhizopogon</taxon>
    </lineage>
</organism>
<dbReference type="EMBL" id="LVVM01005824">
    <property type="protein sequence ID" value="OJA09704.1"/>
    <property type="molecule type" value="Genomic_DNA"/>
</dbReference>
<accession>A0A1J8Q8T4</accession>
<evidence type="ECO:0000313" key="1">
    <source>
        <dbReference type="EMBL" id="OJA09704.1"/>
    </source>
</evidence>
<keyword evidence="2" id="KW-1185">Reference proteome</keyword>
<gene>
    <name evidence="1" type="ORF">AZE42_11185</name>
</gene>
<name>A0A1J8Q8T4_9AGAM</name>
<sequence>MTRSYELLRHWSNIFTLDTKDCFNPPKGCSVPPEWIALFDEDDEDEVFEDIDIPTVYVVSLCSDLDDSFEERQTWTT</sequence>
<dbReference type="Proteomes" id="UP000183567">
    <property type="component" value="Unassembled WGS sequence"/>
</dbReference>
<reference evidence="1 2" key="1">
    <citation type="submission" date="2016-03" db="EMBL/GenBank/DDBJ databases">
        <title>Comparative genomics of the ectomycorrhizal sister species Rhizopogon vinicolor and Rhizopogon vesiculosus (Basidiomycota: Boletales) reveals a divergence of the mating type B locus.</title>
        <authorList>
            <person name="Mujic A.B."/>
            <person name="Kuo A."/>
            <person name="Tritt A."/>
            <person name="Lipzen A."/>
            <person name="Chen C."/>
            <person name="Johnson J."/>
            <person name="Sharma A."/>
            <person name="Barry K."/>
            <person name="Grigoriev I.V."/>
            <person name="Spatafora J.W."/>
        </authorList>
    </citation>
    <scope>NUCLEOTIDE SEQUENCE [LARGE SCALE GENOMIC DNA]</scope>
    <source>
        <strain evidence="1 2">AM-OR11-056</strain>
    </source>
</reference>